<dbReference type="OrthoDB" id="5565730at2759"/>
<accession>A0A9P8C8Y5</accession>
<proteinExistence type="predicted"/>
<keyword evidence="1" id="KW-0175">Coiled coil</keyword>
<gene>
    <name evidence="2" type="ORF">BJ875DRAFT_217840</name>
</gene>
<keyword evidence="3" id="KW-1185">Reference proteome</keyword>
<dbReference type="AlphaFoldDB" id="A0A9P8C8Y5"/>
<evidence type="ECO:0000256" key="1">
    <source>
        <dbReference type="SAM" id="Coils"/>
    </source>
</evidence>
<reference evidence="2" key="1">
    <citation type="journal article" date="2021" name="IMA Fungus">
        <title>Genomic characterization of three marine fungi, including Emericellopsis atlantica sp. nov. with signatures of a generalist lifestyle and marine biomass degradation.</title>
        <authorList>
            <person name="Hagestad O.C."/>
            <person name="Hou L."/>
            <person name="Andersen J.H."/>
            <person name="Hansen E.H."/>
            <person name="Altermark B."/>
            <person name="Li C."/>
            <person name="Kuhnert E."/>
            <person name="Cox R.J."/>
            <person name="Crous P.W."/>
            <person name="Spatafora J.W."/>
            <person name="Lail K."/>
            <person name="Amirebrahimi M."/>
            <person name="Lipzen A."/>
            <person name="Pangilinan J."/>
            <person name="Andreopoulos W."/>
            <person name="Hayes R.D."/>
            <person name="Ng V."/>
            <person name="Grigoriev I.V."/>
            <person name="Jackson S.A."/>
            <person name="Sutton T.D.S."/>
            <person name="Dobson A.D.W."/>
            <person name="Rama T."/>
        </authorList>
    </citation>
    <scope>NUCLEOTIDE SEQUENCE</scope>
    <source>
        <strain evidence="2">TRa018bII</strain>
    </source>
</reference>
<feature type="coiled-coil region" evidence="1">
    <location>
        <begin position="207"/>
        <end position="237"/>
    </location>
</feature>
<evidence type="ECO:0000313" key="3">
    <source>
        <dbReference type="Proteomes" id="UP000824998"/>
    </source>
</evidence>
<evidence type="ECO:0000313" key="2">
    <source>
        <dbReference type="EMBL" id="KAG9236581.1"/>
    </source>
</evidence>
<dbReference type="PANTHER" id="PTHR41390:SF1">
    <property type="entry name" value="NADH-UBIQUINONE OXIDOREDUCTASE 213 KDA SUBUNIT"/>
    <property type="match status" value="1"/>
</dbReference>
<sequence>MQPTRPTAENLKVDMSLEKVNKGEINKGEKGNEKLAKYEQAPSRNLFPNVDIIKPALQSGGLAGLSGLIVGGFTGVIRSSQSPFVSATATGIQWTAFGTTFHASRSYVFHMWGKDEASPQDKIKASAIAGSTGGSVAGLLRGTRSIIPGAMMFSLFGAAGQYVYNRTDARSSEPSEEENIHTWLNSKWSPVKVLSHNEYEDMLLEKLLSVNARIALLDENIESLRAEERMIAEASQEKEELSLPVAPVGKEITEPQNYPKTKSRWW</sequence>
<comment type="caution">
    <text evidence="2">The sequence shown here is derived from an EMBL/GenBank/DDBJ whole genome shotgun (WGS) entry which is preliminary data.</text>
</comment>
<name>A0A9P8C8Y5_9HELO</name>
<dbReference type="PANTHER" id="PTHR41390">
    <property type="entry name" value="CHROMOSOME 7, WHOLE GENOME SHOTGUN SEQUENCE"/>
    <property type="match status" value="1"/>
</dbReference>
<dbReference type="EMBL" id="MU251404">
    <property type="protein sequence ID" value="KAG9236581.1"/>
    <property type="molecule type" value="Genomic_DNA"/>
</dbReference>
<organism evidence="2 3">
    <name type="scientific">Amylocarpus encephaloides</name>
    <dbReference type="NCBI Taxonomy" id="45428"/>
    <lineage>
        <taxon>Eukaryota</taxon>
        <taxon>Fungi</taxon>
        <taxon>Dikarya</taxon>
        <taxon>Ascomycota</taxon>
        <taxon>Pezizomycotina</taxon>
        <taxon>Leotiomycetes</taxon>
        <taxon>Helotiales</taxon>
        <taxon>Helotiales incertae sedis</taxon>
        <taxon>Amylocarpus</taxon>
    </lineage>
</organism>
<dbReference type="Proteomes" id="UP000824998">
    <property type="component" value="Unassembled WGS sequence"/>
</dbReference>
<protein>
    <submittedName>
        <fullName evidence="2">Uncharacterized protein</fullName>
    </submittedName>
</protein>